<reference evidence="1 2" key="1">
    <citation type="submission" date="2020-03" db="EMBL/GenBank/DDBJ databases">
        <title>Tamlana sp. nov, isolated from XXX.</title>
        <authorList>
            <person name="Cao W.R."/>
        </authorList>
    </citation>
    <scope>NUCLEOTIDE SEQUENCE [LARGE SCALE GENOMIC DNA]</scope>
    <source>
        <strain evidence="1 2">HST1-43</strain>
    </source>
</reference>
<proteinExistence type="predicted"/>
<dbReference type="Gene3D" id="2.40.160.20">
    <property type="match status" value="1"/>
</dbReference>
<organism evidence="1 2">
    <name type="scientific">Tamlana crocina</name>
    <dbReference type="NCBI Taxonomy" id="393006"/>
    <lineage>
        <taxon>Bacteria</taxon>
        <taxon>Pseudomonadati</taxon>
        <taxon>Bacteroidota</taxon>
        <taxon>Flavobacteriia</taxon>
        <taxon>Flavobacteriales</taxon>
        <taxon>Flavobacteriaceae</taxon>
        <taxon>Tamlana</taxon>
    </lineage>
</organism>
<dbReference type="EMBL" id="JAAVJS010000007">
    <property type="protein sequence ID" value="NJX15096.1"/>
    <property type="molecule type" value="Genomic_DNA"/>
</dbReference>
<dbReference type="GO" id="GO:0016787">
    <property type="term" value="F:hydrolase activity"/>
    <property type="evidence" value="ECO:0007669"/>
    <property type="project" value="UniProtKB-KW"/>
</dbReference>
<dbReference type="Pfam" id="PF09411">
    <property type="entry name" value="PagL"/>
    <property type="match status" value="1"/>
</dbReference>
<dbReference type="Proteomes" id="UP000760545">
    <property type="component" value="Unassembled WGS sequence"/>
</dbReference>
<comment type="caution">
    <text evidence="1">The sequence shown here is derived from an EMBL/GenBank/DDBJ whole genome shotgun (WGS) entry which is preliminary data.</text>
</comment>
<dbReference type="InterPro" id="IPR018550">
    <property type="entry name" value="Lipid-A_deacylase-rel"/>
</dbReference>
<sequence length="210" mass="24530">MRGFVYFVLFILMSNTHILSAQIKKENFKFGLSYGSGTQNRYPYKLSDHMHTVNFYKAQLNYRLKQKRKWAYEINLEPSFNVVRHQLIDASVINAKDGDNYLDLRERYAQKQDLKEYVLNIGIIMRYYISKDLSSYAIGSVGPMIGNRATERLAKGFAFSDIFGLGLSFQIGKTTFDFRYSMRHTSNLNFKMPNKGHNTMNMEYAVLFQL</sequence>
<keyword evidence="1" id="KW-0378">Hydrolase</keyword>
<name>A0ABX1DD10_9FLAO</name>
<keyword evidence="2" id="KW-1185">Reference proteome</keyword>
<gene>
    <name evidence="1" type="ORF">HC176_06305</name>
</gene>
<dbReference type="RefSeq" id="WP_167917343.1">
    <property type="nucleotide sequence ID" value="NZ_JAAVJS010000007.1"/>
</dbReference>
<evidence type="ECO:0000313" key="2">
    <source>
        <dbReference type="Proteomes" id="UP000760545"/>
    </source>
</evidence>
<protein>
    <submittedName>
        <fullName evidence="1">Acyloxyacyl hydrolase</fullName>
    </submittedName>
</protein>
<evidence type="ECO:0000313" key="1">
    <source>
        <dbReference type="EMBL" id="NJX15096.1"/>
    </source>
</evidence>
<accession>A0ABX1DD10</accession>